<protein>
    <submittedName>
        <fullName evidence="1">Transposase</fullName>
    </submittedName>
</protein>
<name>A0ABR9ZRM8_9FIRM</name>
<accession>A0ABR9ZRM8</accession>
<organism evidence="1 2">
    <name type="scientific">Fusibacter ferrireducens</name>
    <dbReference type="NCBI Taxonomy" id="2785058"/>
    <lineage>
        <taxon>Bacteria</taxon>
        <taxon>Bacillati</taxon>
        <taxon>Bacillota</taxon>
        <taxon>Clostridia</taxon>
        <taxon>Eubacteriales</taxon>
        <taxon>Eubacteriales Family XII. Incertae Sedis</taxon>
        <taxon>Fusibacter</taxon>
    </lineage>
</organism>
<evidence type="ECO:0000313" key="1">
    <source>
        <dbReference type="EMBL" id="MBF4693107.1"/>
    </source>
</evidence>
<comment type="caution">
    <text evidence="1">The sequence shown here is derived from an EMBL/GenBank/DDBJ whole genome shotgun (WGS) entry which is preliminary data.</text>
</comment>
<reference evidence="1 2" key="1">
    <citation type="submission" date="2020-11" db="EMBL/GenBank/DDBJ databases">
        <title>Fusibacter basophilias sp. nov.</title>
        <authorList>
            <person name="Qiu D."/>
        </authorList>
    </citation>
    <scope>NUCLEOTIDE SEQUENCE [LARGE SCALE GENOMIC DNA]</scope>
    <source>
        <strain evidence="1 2">Q10-2</strain>
    </source>
</reference>
<evidence type="ECO:0000313" key="2">
    <source>
        <dbReference type="Proteomes" id="UP000614200"/>
    </source>
</evidence>
<gene>
    <name evidence="1" type="ORF">ISU02_08245</name>
</gene>
<keyword evidence="2" id="KW-1185">Reference proteome</keyword>
<dbReference type="RefSeq" id="WP_194701337.1">
    <property type="nucleotide sequence ID" value="NZ_JADKNH010000004.1"/>
</dbReference>
<sequence>MLKFKYHFFMSSVSHTSFILNAVKTIIKALTYNLINIMKRIVLPKDRRGCRMLSIRADLIKIACKKQITILQEIDSILPKAS</sequence>
<proteinExistence type="predicted"/>
<dbReference type="EMBL" id="JADKNH010000004">
    <property type="protein sequence ID" value="MBF4693107.1"/>
    <property type="molecule type" value="Genomic_DNA"/>
</dbReference>
<dbReference type="Proteomes" id="UP000614200">
    <property type="component" value="Unassembled WGS sequence"/>
</dbReference>